<dbReference type="RefSeq" id="WP_107184978.1">
    <property type="nucleotide sequence ID" value="NZ_CP131585.1"/>
</dbReference>
<dbReference type="Proteomes" id="UP000240530">
    <property type="component" value="Unassembled WGS sequence"/>
</dbReference>
<gene>
    <name evidence="1" type="ORF">C0W93_10190</name>
</gene>
<comment type="caution">
    <text evidence="1">The sequence shown here is derived from an EMBL/GenBank/DDBJ whole genome shotgun (WGS) entry which is preliminary data.</text>
</comment>
<accession>A0A2T3KVF7</accession>
<sequence>MTSWMKRVITCNDFNGGRFEVTVVFPPEFQEYVEIETAAIHSQYISLESFKKDLLPIICNNEGRLVNSAYIDSQNNKTNYLNGAVNSY</sequence>
<name>A0A2T3KVF7_PHOLD</name>
<protein>
    <submittedName>
        <fullName evidence="1">Uncharacterized protein</fullName>
    </submittedName>
</protein>
<reference evidence="1 2" key="1">
    <citation type="submission" date="2018-03" db="EMBL/GenBank/DDBJ databases">
        <title>Whole genome sequencing of Histamine producing bacteria.</title>
        <authorList>
            <person name="Butler K."/>
        </authorList>
    </citation>
    <scope>NUCLEOTIDE SEQUENCE [LARGE SCALE GENOMIC DNA]</scope>
    <source>
        <strain evidence="1 2">Res.4.1</strain>
    </source>
</reference>
<evidence type="ECO:0000313" key="2">
    <source>
        <dbReference type="Proteomes" id="UP000240530"/>
    </source>
</evidence>
<organism evidence="1 2">
    <name type="scientific">Photobacterium leiognathi subsp. mandapamensis</name>
    <name type="common">Photobacterium mandapamensis</name>
    <dbReference type="NCBI Taxonomy" id="48408"/>
    <lineage>
        <taxon>Bacteria</taxon>
        <taxon>Pseudomonadati</taxon>
        <taxon>Pseudomonadota</taxon>
        <taxon>Gammaproteobacteria</taxon>
        <taxon>Vibrionales</taxon>
        <taxon>Vibrionaceae</taxon>
        <taxon>Photobacterium</taxon>
    </lineage>
</organism>
<evidence type="ECO:0000313" key="1">
    <source>
        <dbReference type="EMBL" id="PSV11093.1"/>
    </source>
</evidence>
<dbReference type="AlphaFoldDB" id="A0A2T3KVF7"/>
<proteinExistence type="predicted"/>
<dbReference type="EMBL" id="PYNS01000008">
    <property type="protein sequence ID" value="PSV11093.1"/>
    <property type="molecule type" value="Genomic_DNA"/>
</dbReference>